<dbReference type="Gene3D" id="3.10.20.310">
    <property type="entry name" value="membrane protein fhac"/>
    <property type="match status" value="1"/>
</dbReference>
<evidence type="ECO:0000256" key="1">
    <source>
        <dbReference type="ARBA" id="ARBA00004442"/>
    </source>
</evidence>
<evidence type="ECO:0000256" key="6">
    <source>
        <dbReference type="ARBA" id="ARBA00022927"/>
    </source>
</evidence>
<keyword evidence="5" id="KW-0812">Transmembrane</keyword>
<dbReference type="GO" id="GO:0008320">
    <property type="term" value="F:protein transmembrane transporter activity"/>
    <property type="evidence" value="ECO:0007669"/>
    <property type="project" value="TreeGrafter"/>
</dbReference>
<protein>
    <submittedName>
        <fullName evidence="11">ShlB/FhaC/HecB family hemolysin secretion/activation protein</fullName>
    </submittedName>
</protein>
<dbReference type="Proteomes" id="UP000630528">
    <property type="component" value="Unassembled WGS sequence"/>
</dbReference>
<dbReference type="RefSeq" id="WP_201167146.1">
    <property type="nucleotide sequence ID" value="NZ_JAEPWM010000002.1"/>
</dbReference>
<dbReference type="PROSITE" id="PS51779">
    <property type="entry name" value="POTRA"/>
    <property type="match status" value="1"/>
</dbReference>
<dbReference type="Pfam" id="PF03865">
    <property type="entry name" value="ShlB"/>
    <property type="match status" value="2"/>
</dbReference>
<keyword evidence="9" id="KW-0732">Signal</keyword>
<dbReference type="PANTHER" id="PTHR34597:SF3">
    <property type="entry name" value="OUTER MEMBRANE TRANSPORTER CDIB"/>
    <property type="match status" value="1"/>
</dbReference>
<comment type="subcellular location">
    <subcellularLocation>
        <location evidence="1">Cell outer membrane</location>
    </subcellularLocation>
</comment>
<keyword evidence="4" id="KW-1134">Transmembrane beta strand</keyword>
<dbReference type="PANTHER" id="PTHR34597">
    <property type="entry name" value="SLR1661 PROTEIN"/>
    <property type="match status" value="1"/>
</dbReference>
<comment type="similarity">
    <text evidence="2">Belongs to the TPS (TC 1.B.20) family.</text>
</comment>
<evidence type="ECO:0000256" key="7">
    <source>
        <dbReference type="ARBA" id="ARBA00023136"/>
    </source>
</evidence>
<dbReference type="InterPro" id="IPR034746">
    <property type="entry name" value="POTRA"/>
</dbReference>
<keyword evidence="7" id="KW-0472">Membrane</keyword>
<reference evidence="11" key="2">
    <citation type="submission" date="2021-01" db="EMBL/GenBank/DDBJ databases">
        <authorList>
            <person name="Kang M."/>
        </authorList>
    </citation>
    <scope>NUCLEOTIDE SEQUENCE</scope>
    <source>
        <strain evidence="11">KACC 17527</strain>
    </source>
</reference>
<dbReference type="AlphaFoldDB" id="A0A934WLP7"/>
<evidence type="ECO:0000256" key="2">
    <source>
        <dbReference type="ARBA" id="ARBA00009055"/>
    </source>
</evidence>
<reference evidence="11" key="1">
    <citation type="journal article" date="2012" name="J. Microbiol. Biotechnol.">
        <title>Ramlibacter ginsenosidimutans sp. nov., with ginsenoside-converting activity.</title>
        <authorList>
            <person name="Wang L."/>
            <person name="An D.S."/>
            <person name="Kim S.G."/>
            <person name="Jin F.X."/>
            <person name="Kim S.C."/>
            <person name="Lee S.T."/>
            <person name="Im W.T."/>
        </authorList>
    </citation>
    <scope>NUCLEOTIDE SEQUENCE</scope>
    <source>
        <strain evidence="11">KACC 17527</strain>
    </source>
</reference>
<dbReference type="InterPro" id="IPR051544">
    <property type="entry name" value="TPS_OM_transporter"/>
</dbReference>
<evidence type="ECO:0000256" key="4">
    <source>
        <dbReference type="ARBA" id="ARBA00022452"/>
    </source>
</evidence>
<name>A0A934WLP7_9BURK</name>
<dbReference type="InterPro" id="IPR013686">
    <property type="entry name" value="Polypept-transport_assoc_ShlB"/>
</dbReference>
<feature type="domain" description="POTRA" evidence="10">
    <location>
        <begin position="44"/>
        <end position="119"/>
    </location>
</feature>
<keyword evidence="3" id="KW-0813">Transport</keyword>
<dbReference type="Pfam" id="PF08479">
    <property type="entry name" value="POTRA_2"/>
    <property type="match status" value="1"/>
</dbReference>
<evidence type="ECO:0000256" key="5">
    <source>
        <dbReference type="ARBA" id="ARBA00022692"/>
    </source>
</evidence>
<evidence type="ECO:0000256" key="3">
    <source>
        <dbReference type="ARBA" id="ARBA00022448"/>
    </source>
</evidence>
<dbReference type="InterPro" id="IPR005565">
    <property type="entry name" value="Hemolysn_activator_HlyB_C"/>
</dbReference>
<keyword evidence="12" id="KW-1185">Reference proteome</keyword>
<keyword evidence="6" id="KW-0653">Protein transport</keyword>
<dbReference type="Gene3D" id="2.40.160.50">
    <property type="entry name" value="membrane protein fhac: a member of the omp85/tpsb transporter family"/>
    <property type="match status" value="1"/>
</dbReference>
<keyword evidence="8" id="KW-0998">Cell outer membrane</keyword>
<accession>A0A934WLP7</accession>
<evidence type="ECO:0000256" key="9">
    <source>
        <dbReference type="SAM" id="SignalP"/>
    </source>
</evidence>
<dbReference type="GO" id="GO:0098046">
    <property type="term" value="C:type V protein secretion system complex"/>
    <property type="evidence" value="ECO:0007669"/>
    <property type="project" value="TreeGrafter"/>
</dbReference>
<organism evidence="11 12">
    <name type="scientific">Ramlibacter ginsenosidimutans</name>
    <dbReference type="NCBI Taxonomy" id="502333"/>
    <lineage>
        <taxon>Bacteria</taxon>
        <taxon>Pseudomonadati</taxon>
        <taxon>Pseudomonadota</taxon>
        <taxon>Betaproteobacteria</taxon>
        <taxon>Burkholderiales</taxon>
        <taxon>Comamonadaceae</taxon>
        <taxon>Ramlibacter</taxon>
    </lineage>
</organism>
<dbReference type="GO" id="GO:0046819">
    <property type="term" value="P:protein secretion by the type V secretion system"/>
    <property type="evidence" value="ECO:0007669"/>
    <property type="project" value="TreeGrafter"/>
</dbReference>
<evidence type="ECO:0000313" key="11">
    <source>
        <dbReference type="EMBL" id="MBK6005643.1"/>
    </source>
</evidence>
<feature type="signal peptide" evidence="9">
    <location>
        <begin position="1"/>
        <end position="37"/>
    </location>
</feature>
<evidence type="ECO:0000313" key="12">
    <source>
        <dbReference type="Proteomes" id="UP000630528"/>
    </source>
</evidence>
<sequence>MRVSLQTTTRHLARRGRNALLAFAAAAAVAAAPAALAASGDVHFDITRFQVEGNTLLPAREIDRRLAALAGTGRSYGDIQAAVEALQDAYRQAGYTTVIVSLPEQELTGGVVRIQVTEAVIGSVTVTGNAHFDTANIRASLPALQEGQPPRLRAISEALQLANENPSKQASVTLAEGATPGTVDAKIAVDDTRPLRVIATLDNTGTSASGLWRTGVAVQHANLFGRDHVGTLAYTTAPDKPQGVRTDLYSLGYRIPFYGIGDSLDFIYGRSNTNTPASAPTLGGVLGFTGKGDVTALRWNHFLGREGERSAKLVLGLTHKNIDSRCSVGGVPVSIDGPTPPIASCVPYQTTPISITYAAQREGLTQTLAYSASLAHNIASGSRYTNVDGRSDRYSYLTSGNRDTIDDFTVVSGAAAFSHALPAGWQARLAGSAQYSHVPLVASEQFALTGAGLVRGFDERAVAADSGIVLNAEVYTPELAPRAGFAGQWRLLAFVDAGHGSNERADGSAVPHTVNVSSAGFGTRYAWTRAFDLRLDVARVFDAGTSVTEQRGDWRAHFLAVLSY</sequence>
<evidence type="ECO:0000259" key="10">
    <source>
        <dbReference type="PROSITE" id="PS51779"/>
    </source>
</evidence>
<gene>
    <name evidence="11" type="ORF">JJB11_06015</name>
</gene>
<evidence type="ECO:0000256" key="8">
    <source>
        <dbReference type="ARBA" id="ARBA00023237"/>
    </source>
</evidence>
<proteinExistence type="inferred from homology"/>
<dbReference type="GO" id="GO:0009279">
    <property type="term" value="C:cell outer membrane"/>
    <property type="evidence" value="ECO:0007669"/>
    <property type="project" value="UniProtKB-SubCell"/>
</dbReference>
<dbReference type="EMBL" id="JAEPWM010000002">
    <property type="protein sequence ID" value="MBK6005643.1"/>
    <property type="molecule type" value="Genomic_DNA"/>
</dbReference>
<feature type="chain" id="PRO_5037557270" evidence="9">
    <location>
        <begin position="38"/>
        <end position="564"/>
    </location>
</feature>
<comment type="caution">
    <text evidence="11">The sequence shown here is derived from an EMBL/GenBank/DDBJ whole genome shotgun (WGS) entry which is preliminary data.</text>
</comment>